<dbReference type="Pfam" id="PF01040">
    <property type="entry name" value="UbiA"/>
    <property type="match status" value="1"/>
</dbReference>
<feature type="transmembrane region" description="Helical" evidence="6">
    <location>
        <begin position="283"/>
        <end position="301"/>
    </location>
</feature>
<dbReference type="InterPro" id="IPR050475">
    <property type="entry name" value="Prenyltransferase_related"/>
</dbReference>
<dbReference type="CDD" id="cd13964">
    <property type="entry name" value="PT_UbiA_1"/>
    <property type="match status" value="1"/>
</dbReference>
<comment type="caution">
    <text evidence="7">The sequence shown here is derived from an EMBL/GenBank/DDBJ whole genome shotgun (WGS) entry which is preliminary data.</text>
</comment>
<feature type="transmembrane region" description="Helical" evidence="6">
    <location>
        <begin position="12"/>
        <end position="34"/>
    </location>
</feature>
<evidence type="ECO:0000256" key="3">
    <source>
        <dbReference type="ARBA" id="ARBA00022692"/>
    </source>
</evidence>
<keyword evidence="5 6" id="KW-0472">Membrane</keyword>
<evidence type="ECO:0000256" key="5">
    <source>
        <dbReference type="ARBA" id="ARBA00023136"/>
    </source>
</evidence>
<evidence type="ECO:0000256" key="1">
    <source>
        <dbReference type="ARBA" id="ARBA00004141"/>
    </source>
</evidence>
<dbReference type="InterPro" id="IPR000537">
    <property type="entry name" value="UbiA_prenyltransferase"/>
</dbReference>
<keyword evidence="4 6" id="KW-1133">Transmembrane helix</keyword>
<feature type="transmembrane region" description="Helical" evidence="6">
    <location>
        <begin position="191"/>
        <end position="212"/>
    </location>
</feature>
<evidence type="ECO:0000256" key="6">
    <source>
        <dbReference type="SAM" id="Phobius"/>
    </source>
</evidence>
<keyword evidence="2" id="KW-1003">Cell membrane</keyword>
<name>A0ABT6FI81_9BACT</name>
<proteinExistence type="predicted"/>
<feature type="transmembrane region" description="Helical" evidence="6">
    <location>
        <begin position="107"/>
        <end position="126"/>
    </location>
</feature>
<evidence type="ECO:0000313" key="7">
    <source>
        <dbReference type="EMBL" id="MDG3007291.1"/>
    </source>
</evidence>
<evidence type="ECO:0000256" key="2">
    <source>
        <dbReference type="ARBA" id="ARBA00022475"/>
    </source>
</evidence>
<accession>A0ABT6FI81</accession>
<sequence>MRPVKPVLQLIRLPNVFTAAADSLAGWLLVGGAFGDVAGWLPLAAASMALYAAGMALNDWFDLEVDRAERPGRPLPSGMVAAGVAAAIGWGGLTLGLALAALGGGPATPTFAVAAALAAMIVAYNAGLKHTSLGPWAMGSCRALNMLLGMASATALGGPAAWLAAGAFGVFVAGVTWISRSEARGGGKRNLVVGLAIQDVALLALAAVALMPGRFPHPSTDRPFPVPGLLALGLVATAVHLAAARALREPTPALIQKAVKTGVLSLVWLDVALVASARGPLTALAVAVLWIPAFLLARRLYAT</sequence>
<keyword evidence="8" id="KW-1185">Reference proteome</keyword>
<keyword evidence="3 6" id="KW-0812">Transmembrane</keyword>
<gene>
    <name evidence="7" type="ORF">PZE19_26310</name>
</gene>
<evidence type="ECO:0000256" key="4">
    <source>
        <dbReference type="ARBA" id="ARBA00022989"/>
    </source>
</evidence>
<organism evidence="7 8">
    <name type="scientific">Paludisphaera mucosa</name>
    <dbReference type="NCBI Taxonomy" id="3030827"/>
    <lineage>
        <taxon>Bacteria</taxon>
        <taxon>Pseudomonadati</taxon>
        <taxon>Planctomycetota</taxon>
        <taxon>Planctomycetia</taxon>
        <taxon>Isosphaerales</taxon>
        <taxon>Isosphaeraceae</taxon>
        <taxon>Paludisphaera</taxon>
    </lineage>
</organism>
<dbReference type="EMBL" id="JARRAG010000002">
    <property type="protein sequence ID" value="MDG3007291.1"/>
    <property type="molecule type" value="Genomic_DNA"/>
</dbReference>
<dbReference type="PANTHER" id="PTHR42723">
    <property type="entry name" value="CHLOROPHYLL SYNTHASE"/>
    <property type="match status" value="1"/>
</dbReference>
<feature type="transmembrane region" description="Helical" evidence="6">
    <location>
        <begin position="160"/>
        <end position="179"/>
    </location>
</feature>
<dbReference type="RefSeq" id="WP_277863576.1">
    <property type="nucleotide sequence ID" value="NZ_JARRAG010000002.1"/>
</dbReference>
<comment type="subcellular location">
    <subcellularLocation>
        <location evidence="1">Membrane</location>
        <topology evidence="1">Multi-pass membrane protein</topology>
    </subcellularLocation>
</comment>
<dbReference type="Gene3D" id="1.10.357.140">
    <property type="entry name" value="UbiA prenyltransferase"/>
    <property type="match status" value="1"/>
</dbReference>
<dbReference type="InterPro" id="IPR044878">
    <property type="entry name" value="UbiA_sf"/>
</dbReference>
<protein>
    <submittedName>
        <fullName evidence="7">UbiA family prenyltransferase</fullName>
    </submittedName>
</protein>
<evidence type="ECO:0000313" key="8">
    <source>
        <dbReference type="Proteomes" id="UP001216907"/>
    </source>
</evidence>
<dbReference type="Proteomes" id="UP001216907">
    <property type="component" value="Unassembled WGS sequence"/>
</dbReference>
<reference evidence="7 8" key="1">
    <citation type="submission" date="2023-03" db="EMBL/GenBank/DDBJ databases">
        <title>Paludisphaera mucosa sp. nov. a novel planctomycete from northern fen.</title>
        <authorList>
            <person name="Ivanova A."/>
        </authorList>
    </citation>
    <scope>NUCLEOTIDE SEQUENCE [LARGE SCALE GENOMIC DNA]</scope>
    <source>
        <strain evidence="7 8">Pla2</strain>
    </source>
</reference>
<dbReference type="PANTHER" id="PTHR42723:SF1">
    <property type="entry name" value="CHLOROPHYLL SYNTHASE, CHLOROPLASTIC"/>
    <property type="match status" value="1"/>
</dbReference>
<feature type="transmembrane region" description="Helical" evidence="6">
    <location>
        <begin position="79"/>
        <end position="101"/>
    </location>
</feature>